<gene>
    <name evidence="1" type="ORF">CHARACLAT_000550</name>
</gene>
<keyword evidence="2" id="KW-1185">Reference proteome</keyword>
<sequence>MLFYIFLKYTAQKNKGNYLWRAHGGPCGPPKKGHPTPLLTHCQTGHTEGCCRQQIALPRSPHLWTSEPHTILMESVSNRLCRHMHIGGLLEVILQGSGSAPPAPPCTKAEVAVLLLGCCPPTASSTSPGVLACLL</sequence>
<comment type="caution">
    <text evidence="1">The sequence shown here is derived from an EMBL/GenBank/DDBJ whole genome shotgun (WGS) entry which is preliminary data.</text>
</comment>
<evidence type="ECO:0000313" key="2">
    <source>
        <dbReference type="Proteomes" id="UP001352852"/>
    </source>
</evidence>
<protein>
    <submittedName>
        <fullName evidence="1">Uncharacterized protein</fullName>
    </submittedName>
</protein>
<evidence type="ECO:0000313" key="1">
    <source>
        <dbReference type="EMBL" id="MED6269540.1"/>
    </source>
</evidence>
<organism evidence="1 2">
    <name type="scientific">Characodon lateralis</name>
    <dbReference type="NCBI Taxonomy" id="208331"/>
    <lineage>
        <taxon>Eukaryota</taxon>
        <taxon>Metazoa</taxon>
        <taxon>Chordata</taxon>
        <taxon>Craniata</taxon>
        <taxon>Vertebrata</taxon>
        <taxon>Euteleostomi</taxon>
        <taxon>Actinopterygii</taxon>
        <taxon>Neopterygii</taxon>
        <taxon>Teleostei</taxon>
        <taxon>Neoteleostei</taxon>
        <taxon>Acanthomorphata</taxon>
        <taxon>Ovalentaria</taxon>
        <taxon>Atherinomorphae</taxon>
        <taxon>Cyprinodontiformes</taxon>
        <taxon>Goodeidae</taxon>
        <taxon>Characodon</taxon>
    </lineage>
</organism>
<name>A0ABU7D4X1_9TELE</name>
<proteinExistence type="predicted"/>
<dbReference type="Proteomes" id="UP001352852">
    <property type="component" value="Unassembled WGS sequence"/>
</dbReference>
<accession>A0ABU7D4X1</accession>
<feature type="non-terminal residue" evidence="1">
    <location>
        <position position="135"/>
    </location>
</feature>
<dbReference type="EMBL" id="JAHUTJ010016413">
    <property type="protein sequence ID" value="MED6269540.1"/>
    <property type="molecule type" value="Genomic_DNA"/>
</dbReference>
<reference evidence="1 2" key="1">
    <citation type="submission" date="2021-06" db="EMBL/GenBank/DDBJ databases">
        <authorList>
            <person name="Palmer J.M."/>
        </authorList>
    </citation>
    <scope>NUCLEOTIDE SEQUENCE [LARGE SCALE GENOMIC DNA]</scope>
    <source>
        <strain evidence="1 2">CL_MEX2019</strain>
        <tissue evidence="1">Muscle</tissue>
    </source>
</reference>